<dbReference type="Proteomes" id="UP000182510">
    <property type="component" value="Chromosome"/>
</dbReference>
<accession>A0A1L3J2H9</accession>
<sequence length="93" mass="11073">MCKISDKIKFCSCKLKKKDGYKHYWVHFRYNKNIEEFAMGEPVMPTYLMDSDFVINESTLLFRLNEPDAFDFQTNFKSKDKILIVINDSEKSD</sequence>
<gene>
    <name evidence="1" type="ORF">LPB144_02385</name>
</gene>
<reference evidence="1 2" key="1">
    <citation type="submission" date="2016-11" db="EMBL/GenBank/DDBJ databases">
        <title>Gramella sp. LPB0144 isolated from marine environment.</title>
        <authorList>
            <person name="Kim E."/>
            <person name="Yi H."/>
        </authorList>
    </citation>
    <scope>NUCLEOTIDE SEQUENCE [LARGE SCALE GENOMIC DNA]</scope>
    <source>
        <strain evidence="1 2">LPB0144</strain>
    </source>
</reference>
<dbReference type="OrthoDB" id="1359750at2"/>
<keyword evidence="2" id="KW-1185">Reference proteome</keyword>
<dbReference type="STRING" id="1913577.LPB144_02385"/>
<organism evidence="1 2">
    <name type="scientific">Christiangramia salexigens</name>
    <dbReference type="NCBI Taxonomy" id="1913577"/>
    <lineage>
        <taxon>Bacteria</taxon>
        <taxon>Pseudomonadati</taxon>
        <taxon>Bacteroidota</taxon>
        <taxon>Flavobacteriia</taxon>
        <taxon>Flavobacteriales</taxon>
        <taxon>Flavobacteriaceae</taxon>
        <taxon>Christiangramia</taxon>
    </lineage>
</organism>
<protein>
    <submittedName>
        <fullName evidence="1">Uncharacterized protein</fullName>
    </submittedName>
</protein>
<dbReference type="EMBL" id="CP018153">
    <property type="protein sequence ID" value="APG59329.1"/>
    <property type="molecule type" value="Genomic_DNA"/>
</dbReference>
<dbReference type="AlphaFoldDB" id="A0A1L3J2H9"/>
<proteinExistence type="predicted"/>
<evidence type="ECO:0000313" key="2">
    <source>
        <dbReference type="Proteomes" id="UP000182510"/>
    </source>
</evidence>
<evidence type="ECO:0000313" key="1">
    <source>
        <dbReference type="EMBL" id="APG59329.1"/>
    </source>
</evidence>
<dbReference type="RefSeq" id="WP_072551986.1">
    <property type="nucleotide sequence ID" value="NZ_CP018153.1"/>
</dbReference>
<name>A0A1L3J2H9_9FLAO</name>
<dbReference type="KEGG" id="grl:LPB144_02385"/>